<evidence type="ECO:0000256" key="8">
    <source>
        <dbReference type="ARBA" id="ARBA00023125"/>
    </source>
</evidence>
<keyword evidence="5 12" id="KW-0378">Hydrolase</keyword>
<evidence type="ECO:0000256" key="7">
    <source>
        <dbReference type="ARBA" id="ARBA00022840"/>
    </source>
</evidence>
<dbReference type="InterPro" id="IPR007692">
    <property type="entry name" value="DNA_helicase_DnaB"/>
</dbReference>
<accession>A0ABR7CPB3</accession>
<evidence type="ECO:0000256" key="4">
    <source>
        <dbReference type="ARBA" id="ARBA00022741"/>
    </source>
</evidence>
<keyword evidence="3 12" id="KW-0235">DNA replication</keyword>
<comment type="caution">
    <text evidence="15">The sequence shown here is derived from an EMBL/GenBank/DDBJ whole genome shotgun (WGS) entry which is preliminary data.</text>
</comment>
<dbReference type="InterPro" id="IPR003593">
    <property type="entry name" value="AAA+_ATPase"/>
</dbReference>
<keyword evidence="9" id="KW-0413">Isomerase</keyword>
<comment type="similarity">
    <text evidence="1 12">Belongs to the helicase family. DnaB subfamily.</text>
</comment>
<keyword evidence="6 12" id="KW-0347">Helicase</keyword>
<dbReference type="SUPFAM" id="SSF48024">
    <property type="entry name" value="N-terminal domain of DnaB helicase"/>
    <property type="match status" value="1"/>
</dbReference>
<dbReference type="Pfam" id="PF03796">
    <property type="entry name" value="DnaB_C"/>
    <property type="match status" value="1"/>
</dbReference>
<evidence type="ECO:0000313" key="15">
    <source>
        <dbReference type="EMBL" id="MBC5617516.1"/>
    </source>
</evidence>
<dbReference type="CDD" id="cd00984">
    <property type="entry name" value="DnaB_C"/>
    <property type="match status" value="1"/>
</dbReference>
<dbReference type="RefSeq" id="WP_055204133.1">
    <property type="nucleotide sequence ID" value="NZ_JACOOK010000006.1"/>
</dbReference>
<gene>
    <name evidence="15" type="primary">dnaB</name>
    <name evidence="15" type="ORF">H8S08_10875</name>
</gene>
<dbReference type="NCBIfam" id="NF004384">
    <property type="entry name" value="PRK05748.1"/>
    <property type="match status" value="1"/>
</dbReference>
<proteinExistence type="inferred from homology"/>
<dbReference type="Gene3D" id="1.10.860.10">
    <property type="entry name" value="DNAb Helicase, Chain A"/>
    <property type="match status" value="1"/>
</dbReference>
<dbReference type="SUPFAM" id="SSF52540">
    <property type="entry name" value="P-loop containing nucleoside triphosphate hydrolases"/>
    <property type="match status" value="1"/>
</dbReference>
<name>A0ABR7CPB3_9BACT</name>
<comment type="function">
    <text evidence="12">The main replicative DNA helicase, it participates in initiation and elongation during chromosome replication. Travels ahead of the DNA replisome, separating dsDNA into templates for DNA synthesis. A processive ATP-dependent 5'-3' DNA helicase it has DNA-dependent ATPase activity.</text>
</comment>
<keyword evidence="7 12" id="KW-0067">ATP-binding</keyword>
<evidence type="ECO:0000256" key="13">
    <source>
        <dbReference type="SAM" id="MobiDB-lite"/>
    </source>
</evidence>
<protein>
    <recommendedName>
        <fullName evidence="11 12">Replicative DNA helicase</fullName>
        <ecNumber evidence="11 12">5.6.2.3</ecNumber>
    </recommendedName>
</protein>
<evidence type="ECO:0000256" key="9">
    <source>
        <dbReference type="ARBA" id="ARBA00023235"/>
    </source>
</evidence>
<evidence type="ECO:0000256" key="6">
    <source>
        <dbReference type="ARBA" id="ARBA00022806"/>
    </source>
</evidence>
<dbReference type="InterPro" id="IPR016136">
    <property type="entry name" value="DNA_helicase_N/primase_C"/>
</dbReference>
<evidence type="ECO:0000313" key="16">
    <source>
        <dbReference type="Proteomes" id="UP000636891"/>
    </source>
</evidence>
<dbReference type="PROSITE" id="PS51199">
    <property type="entry name" value="SF4_HELICASE"/>
    <property type="match status" value="1"/>
</dbReference>
<organism evidence="15 16">
    <name type="scientific">Alistipes hominis</name>
    <dbReference type="NCBI Taxonomy" id="2763015"/>
    <lineage>
        <taxon>Bacteria</taxon>
        <taxon>Pseudomonadati</taxon>
        <taxon>Bacteroidota</taxon>
        <taxon>Bacteroidia</taxon>
        <taxon>Bacteroidales</taxon>
        <taxon>Rikenellaceae</taxon>
        <taxon>Alistipes</taxon>
    </lineage>
</organism>
<dbReference type="Proteomes" id="UP000636891">
    <property type="component" value="Unassembled WGS sequence"/>
</dbReference>
<dbReference type="InterPro" id="IPR007693">
    <property type="entry name" value="DNA_helicase_DnaB-like_N"/>
</dbReference>
<keyword evidence="8 12" id="KW-0238">DNA-binding</keyword>
<dbReference type="NCBIfam" id="TIGR00665">
    <property type="entry name" value="DnaB"/>
    <property type="match status" value="1"/>
</dbReference>
<dbReference type="EC" id="5.6.2.3" evidence="11 12"/>
<evidence type="ECO:0000256" key="2">
    <source>
        <dbReference type="ARBA" id="ARBA00022515"/>
    </source>
</evidence>
<dbReference type="Gene3D" id="3.40.50.300">
    <property type="entry name" value="P-loop containing nucleotide triphosphate hydrolases"/>
    <property type="match status" value="1"/>
</dbReference>
<dbReference type="Pfam" id="PF00772">
    <property type="entry name" value="DnaB"/>
    <property type="match status" value="1"/>
</dbReference>
<sequence>MAKRYTPNPNNEEAAAALTDTVGLIPPQSVELEEAVLGALMLEKDAVIEIQGIITPEAFYKEAHQIIYKAIMELSMELKPIDLYTVTEKLKQTRKLSAVGGAAYLAQLTQKVGSAAHIEFHSKIIAQKFVQRELIRAATEIQKKAYDESMDVTDLIDLAEGEIFKVSEGHVKRDVQKSRDILTKTLLAIEEASKREGGFSGVPTGFTHLDRLTLGWQPSDLIIIAARPSMGKTAFVLSLARNVAVDFEKGVAFFSLEMSAEQLMMRLIVGESGLDSRDVRNGQLTPEQWKHLESSIKPLAGAPLFIDDTPALSIYEFRSKVRRLKTQYDIQLVIIDYLQLMTAAVDTRGGNREQEVAMISRSLKAIAKELNIPIIALSQLNRSVESRGGNKRPQLSDLRESGAIEQDADLVAFIHRPEYYGLMTDEDGTPTQGMAEIIVAKHRNGAVDTIKLRFRKEQAKFMDYDDISGDGFSMDSSMNSEFGSAIDGGNAGGGAMNDFGGYGEFGVPSGSAPNKLGGFGTPPDDENPPF</sequence>
<dbReference type="EMBL" id="JACOOK010000006">
    <property type="protein sequence ID" value="MBC5617516.1"/>
    <property type="molecule type" value="Genomic_DNA"/>
</dbReference>
<dbReference type="PANTHER" id="PTHR30153:SF2">
    <property type="entry name" value="REPLICATIVE DNA HELICASE"/>
    <property type="match status" value="1"/>
</dbReference>
<dbReference type="SMART" id="SM00382">
    <property type="entry name" value="AAA"/>
    <property type="match status" value="1"/>
</dbReference>
<keyword evidence="4 12" id="KW-0547">Nucleotide-binding</keyword>
<evidence type="ECO:0000259" key="14">
    <source>
        <dbReference type="PROSITE" id="PS51199"/>
    </source>
</evidence>
<comment type="catalytic activity">
    <reaction evidence="10 12">
        <text>ATP + H2O = ADP + phosphate + H(+)</text>
        <dbReference type="Rhea" id="RHEA:13065"/>
        <dbReference type="ChEBI" id="CHEBI:15377"/>
        <dbReference type="ChEBI" id="CHEBI:15378"/>
        <dbReference type="ChEBI" id="CHEBI:30616"/>
        <dbReference type="ChEBI" id="CHEBI:43474"/>
        <dbReference type="ChEBI" id="CHEBI:456216"/>
        <dbReference type="EC" id="5.6.2.3"/>
    </reaction>
</comment>
<evidence type="ECO:0000256" key="10">
    <source>
        <dbReference type="ARBA" id="ARBA00048954"/>
    </source>
</evidence>
<evidence type="ECO:0000256" key="11">
    <source>
        <dbReference type="NCBIfam" id="TIGR00665"/>
    </source>
</evidence>
<dbReference type="InterPro" id="IPR036185">
    <property type="entry name" value="DNA_heli_DnaB-like_N_sf"/>
</dbReference>
<feature type="domain" description="SF4 helicase" evidence="14">
    <location>
        <begin position="195"/>
        <end position="468"/>
    </location>
</feature>
<feature type="region of interest" description="Disordered" evidence="13">
    <location>
        <begin position="510"/>
        <end position="530"/>
    </location>
</feature>
<dbReference type="GO" id="GO:0003678">
    <property type="term" value="F:DNA helicase activity"/>
    <property type="evidence" value="ECO:0007669"/>
    <property type="project" value="UniProtKB-EC"/>
</dbReference>
<dbReference type="GO" id="GO:0016787">
    <property type="term" value="F:hydrolase activity"/>
    <property type="evidence" value="ECO:0007669"/>
    <property type="project" value="UniProtKB-KW"/>
</dbReference>
<dbReference type="PANTHER" id="PTHR30153">
    <property type="entry name" value="REPLICATIVE DNA HELICASE DNAB"/>
    <property type="match status" value="1"/>
</dbReference>
<evidence type="ECO:0000256" key="1">
    <source>
        <dbReference type="ARBA" id="ARBA00008428"/>
    </source>
</evidence>
<evidence type="ECO:0000256" key="12">
    <source>
        <dbReference type="RuleBase" id="RU362085"/>
    </source>
</evidence>
<reference evidence="15 16" key="1">
    <citation type="submission" date="2020-08" db="EMBL/GenBank/DDBJ databases">
        <title>Genome public.</title>
        <authorList>
            <person name="Liu C."/>
            <person name="Sun Q."/>
        </authorList>
    </citation>
    <scope>NUCLEOTIDE SEQUENCE [LARGE SCALE GENOMIC DNA]</scope>
    <source>
        <strain evidence="15 16">New-7</strain>
    </source>
</reference>
<evidence type="ECO:0000256" key="3">
    <source>
        <dbReference type="ARBA" id="ARBA00022705"/>
    </source>
</evidence>
<keyword evidence="2 12" id="KW-0639">Primosome</keyword>
<dbReference type="InterPro" id="IPR007694">
    <property type="entry name" value="DNA_helicase_DnaB-like_C"/>
</dbReference>
<evidence type="ECO:0000256" key="5">
    <source>
        <dbReference type="ARBA" id="ARBA00022801"/>
    </source>
</evidence>
<keyword evidence="16" id="KW-1185">Reference proteome</keyword>
<dbReference type="InterPro" id="IPR027417">
    <property type="entry name" value="P-loop_NTPase"/>
</dbReference>